<dbReference type="OrthoDB" id="9804714at2"/>
<dbReference type="Gene3D" id="2.40.50.140">
    <property type="entry name" value="Nucleic acid-binding proteins"/>
    <property type="match status" value="1"/>
</dbReference>
<dbReference type="KEGG" id="nhl:Nhal_1294"/>
<dbReference type="InterPro" id="IPR023323">
    <property type="entry name" value="Tex-like_dom_sf"/>
</dbReference>
<name>D5C0C0_NITHN</name>
<dbReference type="Gene3D" id="1.10.3500.10">
    <property type="entry name" value="Tex N-terminal region-like"/>
    <property type="match status" value="1"/>
</dbReference>
<organism evidence="3 4">
    <name type="scientific">Nitrosococcus halophilus (strain Nc4)</name>
    <dbReference type="NCBI Taxonomy" id="472759"/>
    <lineage>
        <taxon>Bacteria</taxon>
        <taxon>Pseudomonadati</taxon>
        <taxon>Pseudomonadota</taxon>
        <taxon>Gammaproteobacteria</taxon>
        <taxon>Chromatiales</taxon>
        <taxon>Chromatiaceae</taxon>
        <taxon>Nitrosococcus</taxon>
    </lineage>
</organism>
<dbReference type="GO" id="GO:0005737">
    <property type="term" value="C:cytoplasm"/>
    <property type="evidence" value="ECO:0007669"/>
    <property type="project" value="UniProtKB-ARBA"/>
</dbReference>
<reference evidence="4" key="1">
    <citation type="submission" date="2010-04" db="EMBL/GenBank/DDBJ databases">
        <title>Complete genome sequence of Nitrosococcus halophilus Nc4, a salt-adapted, aerobic obligate ammonia-oxidizing sulfur purple bacterium.</title>
        <authorList>
            <consortium name="US DOE Joint Genome Institute"/>
            <person name="Campbell M.A."/>
            <person name="Malfatti S.A."/>
            <person name="Chain P.S.G."/>
            <person name="Heidelberg J.F."/>
            <person name="Ward B.B."/>
            <person name="Klotz M.G."/>
        </authorList>
    </citation>
    <scope>NUCLEOTIDE SEQUENCE [LARGE SCALE GENOMIC DNA]</scope>
    <source>
        <strain evidence="4">Nc4</strain>
    </source>
</reference>
<feature type="compositionally biased region" description="Low complexity" evidence="1">
    <location>
        <begin position="723"/>
        <end position="733"/>
    </location>
</feature>
<dbReference type="FunFam" id="1.10.150.310:FF:000001">
    <property type="entry name" value="RNA-binding transcriptional accessory protein"/>
    <property type="match status" value="1"/>
</dbReference>
<dbReference type="Pfam" id="PF09371">
    <property type="entry name" value="Tex_N"/>
    <property type="match status" value="1"/>
</dbReference>
<proteinExistence type="predicted"/>
<dbReference type="SMART" id="SM00732">
    <property type="entry name" value="YqgFc"/>
    <property type="match status" value="1"/>
</dbReference>
<dbReference type="Pfam" id="PF17674">
    <property type="entry name" value="HHH_9"/>
    <property type="match status" value="1"/>
</dbReference>
<dbReference type="InterPro" id="IPR055179">
    <property type="entry name" value="Tex-like_central_region"/>
</dbReference>
<dbReference type="FunFam" id="1.10.10.650:FF:000001">
    <property type="entry name" value="S1 RNA-binding domain 1"/>
    <property type="match status" value="1"/>
</dbReference>
<feature type="region of interest" description="Disordered" evidence="1">
    <location>
        <begin position="718"/>
        <end position="762"/>
    </location>
</feature>
<keyword evidence="4" id="KW-1185">Reference proteome</keyword>
<feature type="domain" description="S1 motif" evidence="2">
    <location>
        <begin position="648"/>
        <end position="717"/>
    </location>
</feature>
<dbReference type="Pfam" id="PF12836">
    <property type="entry name" value="HHH_3"/>
    <property type="match status" value="1"/>
</dbReference>
<protein>
    <submittedName>
        <fullName evidence="3">RNA binding S1 domain protein</fullName>
    </submittedName>
</protein>
<dbReference type="CDD" id="cd05685">
    <property type="entry name" value="S1_Tex"/>
    <property type="match status" value="1"/>
</dbReference>
<dbReference type="GO" id="GO:0006139">
    <property type="term" value="P:nucleobase-containing compound metabolic process"/>
    <property type="evidence" value="ECO:0007669"/>
    <property type="project" value="InterPro"/>
</dbReference>
<dbReference type="FunFam" id="3.30.420.140:FF:000001">
    <property type="entry name" value="RNA-binding transcriptional accessory protein"/>
    <property type="match status" value="1"/>
</dbReference>
<accession>D5C0C0</accession>
<dbReference type="InterPro" id="IPR010994">
    <property type="entry name" value="RuvA_2-like"/>
</dbReference>
<dbReference type="Gene3D" id="1.10.150.310">
    <property type="entry name" value="Tex RuvX-like domain-like"/>
    <property type="match status" value="1"/>
</dbReference>
<dbReference type="InterPro" id="IPR041692">
    <property type="entry name" value="HHH_9"/>
</dbReference>
<dbReference type="Pfam" id="PF16921">
    <property type="entry name" value="Tex_YqgF"/>
    <property type="match status" value="1"/>
</dbReference>
<dbReference type="HOGENOM" id="CLU_009833_0_2_6"/>
<dbReference type="PROSITE" id="PS50126">
    <property type="entry name" value="S1"/>
    <property type="match status" value="1"/>
</dbReference>
<dbReference type="InterPro" id="IPR050437">
    <property type="entry name" value="Ribos_protein_bS1-like"/>
</dbReference>
<dbReference type="InterPro" id="IPR023319">
    <property type="entry name" value="Tex-like_HTH_dom_sf"/>
</dbReference>
<dbReference type="eggNOG" id="COG2183">
    <property type="taxonomic scope" value="Bacteria"/>
</dbReference>
<dbReference type="EMBL" id="CP001798">
    <property type="protein sequence ID" value="ADE14446.1"/>
    <property type="molecule type" value="Genomic_DNA"/>
</dbReference>
<dbReference type="InterPro" id="IPR006641">
    <property type="entry name" value="YqgF/RNaseH-like_dom"/>
</dbReference>
<dbReference type="AlphaFoldDB" id="D5C0C0"/>
<dbReference type="Gene3D" id="1.10.10.650">
    <property type="entry name" value="RuvA domain 2-like"/>
    <property type="match status" value="1"/>
</dbReference>
<dbReference type="InterPro" id="IPR032639">
    <property type="entry name" value="Tex_YqgF"/>
</dbReference>
<dbReference type="SUPFAM" id="SSF158832">
    <property type="entry name" value="Tex N-terminal region-like"/>
    <property type="match status" value="1"/>
</dbReference>
<gene>
    <name evidence="3" type="ordered locus">Nhal_1294</name>
</gene>
<dbReference type="GO" id="GO:0006412">
    <property type="term" value="P:translation"/>
    <property type="evidence" value="ECO:0007669"/>
    <property type="project" value="TreeGrafter"/>
</dbReference>
<dbReference type="InterPro" id="IPR003029">
    <property type="entry name" value="S1_domain"/>
</dbReference>
<sequence length="762" mass="84492">MKLANMIAQELGIRPEQVDAAIGLLDEGATVPFVARYRKEATGGMDDTQLRYLENRVIYLRELKERREAIVRSIEKQGKLTGELAQQLQAVTTKTELEDLYLPYKPKRRTKAQIAREAGLEPLALQLLEDPELNPEEIAANYLNPDKGIEEVPAALEGARRILMERFAEDARLLGQLREYLWQQGELNAKVQKEKAEQGSKFADYFDYREAIHKIPSHRALALFRGRNEGVLSLTLDIPTEEGERCHPCEAMVAKHFGVEEQGRPGDTWLLQTVRWAWKVKLYPHLEAELKSRLREQAEETAIGVFSRNLRNLLLAAPAGPRPVMGLDPGFRTGVKAAVIDQTGKLLETATIYPHPPQKQWEASMDTLSGLVKKHQVELISIGNGTASRETEQLVTELLKKEPEFKLQKLMVSEAGASVYSASEFAAQELPEVDVSLRGAVSIARRLQDPLAELVKIDSKSIGVGQYQHDVNQIQLGRTLANVVEDCVNAVGVDLNTASSALLSYVSGFTPTLARNMVEYRNAHGSFASRESLKQVPRFGPKTFEQAAGFLRIRGGDNPLDASAVHPEAYPVAEKIMDATGHDIHHLIGHTDFLKSLDPAQFTNEQFGLPTIQDILKELDKPGRDPRPEFKTATFKEDVKTLEDLRPGMMLEGVVTNVTAFGAFVDIGVHQDGLVHISALADRFVKDPHEVVSAGDIVKVKVLEIDKARKRIGLTMRLKEAAGKQPQAAAGQARKPKRSKAKSSPQPQGAMAEAFLRAQKDT</sequence>
<dbReference type="InterPro" id="IPR018974">
    <property type="entry name" value="Tex-like_N"/>
</dbReference>
<dbReference type="InterPro" id="IPR012337">
    <property type="entry name" value="RNaseH-like_sf"/>
</dbReference>
<dbReference type="Proteomes" id="UP000001844">
    <property type="component" value="Chromosome"/>
</dbReference>
<evidence type="ECO:0000256" key="1">
    <source>
        <dbReference type="SAM" id="MobiDB-lite"/>
    </source>
</evidence>
<dbReference type="Pfam" id="PF22706">
    <property type="entry name" value="Tex_central_region"/>
    <property type="match status" value="1"/>
</dbReference>
<dbReference type="PANTHER" id="PTHR10724">
    <property type="entry name" value="30S RIBOSOMAL PROTEIN S1"/>
    <property type="match status" value="1"/>
</dbReference>
<dbReference type="PANTHER" id="PTHR10724:SF10">
    <property type="entry name" value="S1 RNA-BINDING DOMAIN-CONTAINING PROTEIN 1"/>
    <property type="match status" value="1"/>
</dbReference>
<dbReference type="GO" id="GO:0003729">
    <property type="term" value="F:mRNA binding"/>
    <property type="evidence" value="ECO:0007669"/>
    <property type="project" value="UniProtKB-ARBA"/>
</dbReference>
<dbReference type="InterPro" id="IPR037027">
    <property type="entry name" value="YqgF/RNaseH-like_dom_sf"/>
</dbReference>
<dbReference type="SUPFAM" id="SSF53098">
    <property type="entry name" value="Ribonuclease H-like"/>
    <property type="match status" value="1"/>
</dbReference>
<dbReference type="SUPFAM" id="SSF50249">
    <property type="entry name" value="Nucleic acid-binding proteins"/>
    <property type="match status" value="1"/>
</dbReference>
<dbReference type="SMART" id="SM00316">
    <property type="entry name" value="S1"/>
    <property type="match status" value="1"/>
</dbReference>
<dbReference type="InterPro" id="IPR044146">
    <property type="entry name" value="S1_Tex"/>
</dbReference>
<dbReference type="RefSeq" id="WP_013032337.1">
    <property type="nucleotide sequence ID" value="NC_013960.1"/>
</dbReference>
<dbReference type="GO" id="GO:0003735">
    <property type="term" value="F:structural constituent of ribosome"/>
    <property type="evidence" value="ECO:0007669"/>
    <property type="project" value="TreeGrafter"/>
</dbReference>
<dbReference type="SUPFAM" id="SSF47781">
    <property type="entry name" value="RuvA domain 2-like"/>
    <property type="match status" value="2"/>
</dbReference>
<evidence type="ECO:0000313" key="3">
    <source>
        <dbReference type="EMBL" id="ADE14446.1"/>
    </source>
</evidence>
<dbReference type="FunFam" id="2.40.50.140:FF:000051">
    <property type="entry name" value="RNA-binding transcriptional accessory protein"/>
    <property type="match status" value="1"/>
</dbReference>
<evidence type="ECO:0000259" key="2">
    <source>
        <dbReference type="PROSITE" id="PS50126"/>
    </source>
</evidence>
<evidence type="ECO:0000313" key="4">
    <source>
        <dbReference type="Proteomes" id="UP000001844"/>
    </source>
</evidence>
<dbReference type="InterPro" id="IPR012340">
    <property type="entry name" value="NA-bd_OB-fold"/>
</dbReference>
<dbReference type="Pfam" id="PF00575">
    <property type="entry name" value="S1"/>
    <property type="match status" value="1"/>
</dbReference>
<dbReference type="Gene3D" id="3.30.420.140">
    <property type="entry name" value="YqgF/RNase H-like domain"/>
    <property type="match status" value="1"/>
</dbReference>
<dbReference type="STRING" id="472759.Nhal_1294"/>